<dbReference type="PANTHER" id="PTHR14388">
    <property type="entry name" value="T CELL-SPECIFIC ADAPTER PROTEIN TSAD"/>
    <property type="match status" value="1"/>
</dbReference>
<dbReference type="Gene3D" id="3.30.505.10">
    <property type="entry name" value="SH2 domain"/>
    <property type="match status" value="1"/>
</dbReference>
<protein>
    <recommendedName>
        <fullName evidence="4">SH2 domain-containing protein</fullName>
    </recommendedName>
</protein>
<reference evidence="5" key="3">
    <citation type="submission" date="2025-09" db="UniProtKB">
        <authorList>
            <consortium name="Ensembl"/>
        </authorList>
    </citation>
    <scope>IDENTIFICATION</scope>
</reference>
<dbReference type="PRINTS" id="PR00401">
    <property type="entry name" value="SH2DOMAIN"/>
</dbReference>
<dbReference type="PANTHER" id="PTHR14388:SF6">
    <property type="entry name" value="SH2 DOMAIN-CONTAINING PROTEIN 7"/>
    <property type="match status" value="1"/>
</dbReference>
<dbReference type="PROSITE" id="PS50001">
    <property type="entry name" value="SH2"/>
    <property type="match status" value="1"/>
</dbReference>
<accession>A0A667Y5P4</accession>
<reference evidence="5" key="2">
    <citation type="submission" date="2025-08" db="UniProtKB">
        <authorList>
            <consortium name="Ensembl"/>
        </authorList>
    </citation>
    <scope>IDENTIFICATION</scope>
</reference>
<feature type="region of interest" description="Disordered" evidence="3">
    <location>
        <begin position="329"/>
        <end position="360"/>
    </location>
</feature>
<dbReference type="SUPFAM" id="SSF55550">
    <property type="entry name" value="SH2 domain"/>
    <property type="match status" value="1"/>
</dbReference>
<keyword evidence="1 2" id="KW-0727">SH2 domain</keyword>
<dbReference type="InParanoid" id="A0A667Y5P4"/>
<sequence>SACFPFLFRKLLQGDSPSCFLCISQMQMSCTYQPCFIVNTELLLSKPVERKPQTKGADGTLKELTSKWFLETQVPFILHNGIFPVWFLGFISRRDAEEKLQDKEVGCFLIRLSDKNIGYILSYRGRERCRHFVINQTKSGQFIICGDTEEHNSLSDLIEYYKMSPIEPFGEYLTTSCFEVLDEDLYDTIHFSPKEKPEVTARTGNNGQNQHISKTSEQPPALPPKSIRSYEVKSDPVNDQKSAHDGILYAQLEKHLFREMSRAHQESCQENLPRHCPGRPEKPTTLNQGCPKEKISVSGTVYSELSLLDSKSRSLPLLDSNSAEERSYKLNPCSLTPPRLSPRPLRQAVSHGPQVDKRDMYSRPMSSHSLNYLCDSPLYHLAGRPDSPLSTSETRAFTSEQNNDPMYAEVPGEAVPVRFHLDRYEQKRGYSDAAKQPNSNTYESLEDLRPKHTQPSWATKVSRNAAKSNKINIITHSYNFKNENYEHRIIHGLPSKMFMPLKM</sequence>
<organism evidence="5 6">
    <name type="scientific">Myripristis murdjan</name>
    <name type="common">pinecone soldierfish</name>
    <dbReference type="NCBI Taxonomy" id="586833"/>
    <lineage>
        <taxon>Eukaryota</taxon>
        <taxon>Metazoa</taxon>
        <taxon>Chordata</taxon>
        <taxon>Craniata</taxon>
        <taxon>Vertebrata</taxon>
        <taxon>Euteleostomi</taxon>
        <taxon>Actinopterygii</taxon>
        <taxon>Neopterygii</taxon>
        <taxon>Teleostei</taxon>
        <taxon>Neoteleostei</taxon>
        <taxon>Acanthomorphata</taxon>
        <taxon>Holocentriformes</taxon>
        <taxon>Holocentridae</taxon>
        <taxon>Myripristis</taxon>
    </lineage>
</organism>
<evidence type="ECO:0000313" key="6">
    <source>
        <dbReference type="Proteomes" id="UP000472263"/>
    </source>
</evidence>
<feature type="compositionally biased region" description="Low complexity" evidence="3">
    <location>
        <begin position="332"/>
        <end position="346"/>
    </location>
</feature>
<feature type="region of interest" description="Disordered" evidence="3">
    <location>
        <begin position="428"/>
        <end position="456"/>
    </location>
</feature>
<proteinExistence type="predicted"/>
<dbReference type="Proteomes" id="UP000472263">
    <property type="component" value="Chromosome 6"/>
</dbReference>
<feature type="region of interest" description="Disordered" evidence="3">
    <location>
        <begin position="196"/>
        <end position="228"/>
    </location>
</feature>
<dbReference type="Ensembl" id="ENSMMDT00005025881.1">
    <property type="protein sequence ID" value="ENSMMDP00005025345.1"/>
    <property type="gene ID" value="ENSMMDG00005012136.1"/>
</dbReference>
<evidence type="ECO:0000256" key="2">
    <source>
        <dbReference type="PROSITE-ProRule" id="PRU00191"/>
    </source>
</evidence>
<reference evidence="5" key="1">
    <citation type="submission" date="2019-06" db="EMBL/GenBank/DDBJ databases">
        <authorList>
            <consortium name="Wellcome Sanger Institute Data Sharing"/>
        </authorList>
    </citation>
    <scope>NUCLEOTIDE SEQUENCE [LARGE SCALE GENOMIC DNA]</scope>
</reference>
<dbReference type="SMART" id="SM00252">
    <property type="entry name" value="SH2"/>
    <property type="match status" value="1"/>
</dbReference>
<name>A0A667Y5P4_9TELE</name>
<evidence type="ECO:0000256" key="1">
    <source>
        <dbReference type="ARBA" id="ARBA00022999"/>
    </source>
</evidence>
<dbReference type="InterPro" id="IPR000980">
    <property type="entry name" value="SH2"/>
</dbReference>
<keyword evidence="6" id="KW-1185">Reference proteome</keyword>
<dbReference type="InterPro" id="IPR036860">
    <property type="entry name" value="SH2_dom_sf"/>
</dbReference>
<evidence type="ECO:0000259" key="4">
    <source>
        <dbReference type="PROSITE" id="PS50001"/>
    </source>
</evidence>
<dbReference type="Pfam" id="PF00017">
    <property type="entry name" value="SH2"/>
    <property type="match status" value="1"/>
</dbReference>
<evidence type="ECO:0000256" key="3">
    <source>
        <dbReference type="SAM" id="MobiDB-lite"/>
    </source>
</evidence>
<feature type="compositionally biased region" description="Polar residues" evidence="3">
    <location>
        <begin position="202"/>
        <end position="218"/>
    </location>
</feature>
<dbReference type="AlphaFoldDB" id="A0A667Y5P4"/>
<evidence type="ECO:0000313" key="5">
    <source>
        <dbReference type="Ensembl" id="ENSMMDP00005025345.1"/>
    </source>
</evidence>
<dbReference type="FunFam" id="3.30.505.10:FF:000059">
    <property type="entry name" value="hematopoietic SH2 domain-containing protein"/>
    <property type="match status" value="1"/>
</dbReference>
<dbReference type="GeneTree" id="ENSGT00940000160977"/>
<dbReference type="GO" id="GO:0005737">
    <property type="term" value="C:cytoplasm"/>
    <property type="evidence" value="ECO:0007669"/>
    <property type="project" value="TreeGrafter"/>
</dbReference>
<feature type="domain" description="SH2" evidence="4">
    <location>
        <begin position="86"/>
        <end position="177"/>
    </location>
</feature>
<feature type="region of interest" description="Disordered" evidence="3">
    <location>
        <begin position="269"/>
        <end position="291"/>
    </location>
</feature>